<evidence type="ECO:0000313" key="1">
    <source>
        <dbReference type="EMBL" id="AUN97010.1"/>
    </source>
</evidence>
<dbReference type="Proteomes" id="UP000235584">
    <property type="component" value="Chromosome"/>
</dbReference>
<dbReference type="EMBL" id="CP025704">
    <property type="protein sequence ID" value="AUN97010.1"/>
    <property type="molecule type" value="Genomic_DNA"/>
</dbReference>
<dbReference type="PANTHER" id="PTHR30441">
    <property type="entry name" value="DUF748 DOMAIN-CONTAINING PROTEIN"/>
    <property type="match status" value="1"/>
</dbReference>
<reference evidence="1 2" key="1">
    <citation type="submission" date="2018-01" db="EMBL/GenBank/DDBJ databases">
        <title>Complete genome sequence of Bacteriovorax stolpii DSM12778.</title>
        <authorList>
            <person name="Tang B."/>
            <person name="Chang J."/>
        </authorList>
    </citation>
    <scope>NUCLEOTIDE SEQUENCE [LARGE SCALE GENOMIC DNA]</scope>
    <source>
        <strain evidence="1 2">DSM 12778</strain>
    </source>
</reference>
<dbReference type="InterPro" id="IPR008023">
    <property type="entry name" value="DUF748"/>
</dbReference>
<gene>
    <name evidence="1" type="ORF">C0V70_02590</name>
</gene>
<organism evidence="1 2">
    <name type="scientific">Bacteriovorax stolpii</name>
    <name type="common">Bdellovibrio stolpii</name>
    <dbReference type="NCBI Taxonomy" id="960"/>
    <lineage>
        <taxon>Bacteria</taxon>
        <taxon>Pseudomonadati</taxon>
        <taxon>Bdellovibrionota</taxon>
        <taxon>Bacteriovoracia</taxon>
        <taxon>Bacteriovoracales</taxon>
        <taxon>Bacteriovoracaceae</taxon>
        <taxon>Bacteriovorax</taxon>
    </lineage>
</organism>
<keyword evidence="2" id="KW-1185">Reference proteome</keyword>
<dbReference type="Pfam" id="PF05359">
    <property type="entry name" value="DUF748"/>
    <property type="match status" value="1"/>
</dbReference>
<proteinExistence type="predicted"/>
<dbReference type="InterPro" id="IPR036737">
    <property type="entry name" value="OmpA-like_sf"/>
</dbReference>
<dbReference type="GO" id="GO:0090313">
    <property type="term" value="P:regulation of protein targeting to membrane"/>
    <property type="evidence" value="ECO:0007669"/>
    <property type="project" value="TreeGrafter"/>
</dbReference>
<dbReference type="AlphaFoldDB" id="A0A2K9NNC6"/>
<dbReference type="Gene3D" id="3.30.1330.60">
    <property type="entry name" value="OmpA-like domain"/>
    <property type="match status" value="1"/>
</dbReference>
<dbReference type="KEGG" id="bsto:C0V70_02590"/>
<dbReference type="RefSeq" id="WP_102242305.1">
    <property type="nucleotide sequence ID" value="NZ_CP025704.1"/>
</dbReference>
<sequence length="687" mass="77354">MKTLLNTLTFLTYKLPRNIIIGAIALYTLFGFFIVPLIMESQVEKFIAESYKEKVQIEKIFFNPYTFELEVKKFAIPDTTSGGIDKNRLMFERLYLNLEIFPLFVKEITFKEASFEGAHVYLSFYKQQKNNWTSFAPKKAEEKKESSGAPWTLVLKKLSFDKDYFQFRDFNYPTPVNLPLGPLSLKASNVSTTIGNQSALESLFINLGDQGSLLLKGKVSLSPPSADIHLTAKKFPLNFLTAYMSNTTYLSLNQGSLDFNGSIDYEKAVFSIKGDAQVNNFSLISTKDQTDILKIKKADFQSLFYSTAPAKFTLEAMVFDELKSYVLLKPDGTLNYKELMKPTPASQVAPTTSETATAETKKPGLNYKINKIKLINGQLDYNDWQIKPKFIAHIHTLNGDIGPLSNNPENKIDIALNGMVEDQGKFTSKGYYFQSIKPLDLNLDVKFANIEMTTFTPYSGHFMGYEIKKGKLFLDVNYTLKKNRIVGKNKVRLDQFTLGEKVESKNSTNLPLKLAVALLKDRKGQIKFNLPLEGETNSPKFSYGSAIRTALFNMIVNIALSPFDFLADAFGIGKEVQLIEFENQLITFKAGNETKIDSVTRILEERPELRLEILGTCSEKEFVVEGAKEQPVIEEAQYKEIGLKRAQLVQNLLAKKGISAERLFVMAGKKNDDSIGKSGAVLIFKAD</sequence>
<accession>A0A2K9NNC6</accession>
<dbReference type="GO" id="GO:0005886">
    <property type="term" value="C:plasma membrane"/>
    <property type="evidence" value="ECO:0007669"/>
    <property type="project" value="TreeGrafter"/>
</dbReference>
<dbReference type="PANTHER" id="PTHR30441:SF8">
    <property type="entry name" value="DUF748 DOMAIN-CONTAINING PROTEIN"/>
    <property type="match status" value="1"/>
</dbReference>
<dbReference type="SUPFAM" id="SSF103088">
    <property type="entry name" value="OmpA-like"/>
    <property type="match status" value="1"/>
</dbReference>
<name>A0A2K9NNC6_BACTC</name>
<dbReference type="InterPro" id="IPR052894">
    <property type="entry name" value="AsmA-related"/>
</dbReference>
<protein>
    <submittedName>
        <fullName evidence="1">Uncharacterized protein</fullName>
    </submittedName>
</protein>
<evidence type="ECO:0000313" key="2">
    <source>
        <dbReference type="Proteomes" id="UP000235584"/>
    </source>
</evidence>